<dbReference type="Proteomes" id="UP000314294">
    <property type="component" value="Unassembled WGS sequence"/>
</dbReference>
<keyword evidence="2" id="KW-1185">Reference proteome</keyword>
<evidence type="ECO:0000313" key="1">
    <source>
        <dbReference type="EMBL" id="TNN52390.1"/>
    </source>
</evidence>
<dbReference type="AlphaFoldDB" id="A0A4Z2GGH5"/>
<comment type="caution">
    <text evidence="1">The sequence shown here is derived from an EMBL/GenBank/DDBJ whole genome shotgun (WGS) entry which is preliminary data.</text>
</comment>
<proteinExistence type="predicted"/>
<dbReference type="EMBL" id="SRLO01000549">
    <property type="protein sequence ID" value="TNN52390.1"/>
    <property type="molecule type" value="Genomic_DNA"/>
</dbReference>
<gene>
    <name evidence="1" type="ORF">EYF80_037413</name>
</gene>
<accession>A0A4Z2GGH5</accession>
<sequence>MDGNSLLYGCPEQLASPTIALLRSHSFSAAWSSVALSISSSSLQLAKHFPDTPSTSGEQAR</sequence>
<protein>
    <submittedName>
        <fullName evidence="1">Uncharacterized protein</fullName>
    </submittedName>
</protein>
<evidence type="ECO:0000313" key="2">
    <source>
        <dbReference type="Proteomes" id="UP000314294"/>
    </source>
</evidence>
<organism evidence="1 2">
    <name type="scientific">Liparis tanakae</name>
    <name type="common">Tanaka's snailfish</name>
    <dbReference type="NCBI Taxonomy" id="230148"/>
    <lineage>
        <taxon>Eukaryota</taxon>
        <taxon>Metazoa</taxon>
        <taxon>Chordata</taxon>
        <taxon>Craniata</taxon>
        <taxon>Vertebrata</taxon>
        <taxon>Euteleostomi</taxon>
        <taxon>Actinopterygii</taxon>
        <taxon>Neopterygii</taxon>
        <taxon>Teleostei</taxon>
        <taxon>Neoteleostei</taxon>
        <taxon>Acanthomorphata</taxon>
        <taxon>Eupercaria</taxon>
        <taxon>Perciformes</taxon>
        <taxon>Cottioidei</taxon>
        <taxon>Cottales</taxon>
        <taxon>Liparidae</taxon>
        <taxon>Liparis</taxon>
    </lineage>
</organism>
<name>A0A4Z2GGH5_9TELE</name>
<reference evidence="1 2" key="1">
    <citation type="submission" date="2019-03" db="EMBL/GenBank/DDBJ databases">
        <title>First draft genome of Liparis tanakae, snailfish: a comprehensive survey of snailfish specific genes.</title>
        <authorList>
            <person name="Kim W."/>
            <person name="Song I."/>
            <person name="Jeong J.-H."/>
            <person name="Kim D."/>
            <person name="Kim S."/>
            <person name="Ryu S."/>
            <person name="Song J.Y."/>
            <person name="Lee S.K."/>
        </authorList>
    </citation>
    <scope>NUCLEOTIDE SEQUENCE [LARGE SCALE GENOMIC DNA]</scope>
    <source>
        <tissue evidence="1">Muscle</tissue>
    </source>
</reference>